<reference evidence="2 3" key="1">
    <citation type="submission" date="2016-03" db="EMBL/GenBank/DDBJ databases">
        <authorList>
            <person name="Ploux O."/>
        </authorList>
    </citation>
    <scope>NUCLEOTIDE SEQUENCE [LARGE SCALE GENOMIC DNA]</scope>
    <source>
        <strain evidence="2 3">UAMH 11012</strain>
    </source>
</reference>
<dbReference type="AlphaFoldDB" id="A0A1L7XRB1"/>
<dbReference type="Proteomes" id="UP000184330">
    <property type="component" value="Unassembled WGS sequence"/>
</dbReference>
<organism evidence="2 3">
    <name type="scientific">Phialocephala subalpina</name>
    <dbReference type="NCBI Taxonomy" id="576137"/>
    <lineage>
        <taxon>Eukaryota</taxon>
        <taxon>Fungi</taxon>
        <taxon>Dikarya</taxon>
        <taxon>Ascomycota</taxon>
        <taxon>Pezizomycotina</taxon>
        <taxon>Leotiomycetes</taxon>
        <taxon>Helotiales</taxon>
        <taxon>Mollisiaceae</taxon>
        <taxon>Phialocephala</taxon>
        <taxon>Phialocephala fortinii species complex</taxon>
    </lineage>
</organism>
<keyword evidence="1" id="KW-0732">Signal</keyword>
<feature type="chain" id="PRO_5012905517" evidence="1">
    <location>
        <begin position="19"/>
        <end position="232"/>
    </location>
</feature>
<feature type="signal peptide" evidence="1">
    <location>
        <begin position="1"/>
        <end position="18"/>
    </location>
</feature>
<proteinExistence type="predicted"/>
<name>A0A1L7XRB1_9HELO</name>
<sequence>MLCSLLLASLAATPCLLSESSSASHNLSIFNTTRGYVQGAASEHRDGETTSVKTVCIRIWTPTYSTISDLSPVNLSVNVWIYSGLYEGGSADVLTYDGSRLASKDIVVVDMNLDLVPLASLLIPTFLQSLDTTALGIRAFSPVGSGKHCQFWRQCETSNSWWAIGRVGQCFGYDVEFSVQGADQWMFAENGARGPHDPITGSSTTSYRTEEAAGVAGVNKCHFSWGASECFR</sequence>
<keyword evidence="3" id="KW-1185">Reference proteome</keyword>
<evidence type="ECO:0000313" key="3">
    <source>
        <dbReference type="Proteomes" id="UP000184330"/>
    </source>
</evidence>
<evidence type="ECO:0000256" key="1">
    <source>
        <dbReference type="SAM" id="SignalP"/>
    </source>
</evidence>
<dbReference type="STRING" id="576137.A0A1L7XRB1"/>
<accession>A0A1L7XRB1</accession>
<protein>
    <submittedName>
        <fullName evidence="2">Uncharacterized protein</fullName>
    </submittedName>
</protein>
<dbReference type="SUPFAM" id="SSF53474">
    <property type="entry name" value="alpha/beta-Hydrolases"/>
    <property type="match status" value="1"/>
</dbReference>
<gene>
    <name evidence="2" type="ORF">PAC_17444</name>
</gene>
<dbReference type="Gene3D" id="3.40.50.1820">
    <property type="entry name" value="alpha/beta hydrolase"/>
    <property type="match status" value="1"/>
</dbReference>
<evidence type="ECO:0000313" key="2">
    <source>
        <dbReference type="EMBL" id="CZR67545.1"/>
    </source>
</evidence>
<dbReference type="InterPro" id="IPR029058">
    <property type="entry name" value="AB_hydrolase_fold"/>
</dbReference>
<dbReference type="EMBL" id="FJOG01000045">
    <property type="protein sequence ID" value="CZR67545.1"/>
    <property type="molecule type" value="Genomic_DNA"/>
</dbReference>